<dbReference type="InterPro" id="IPR002559">
    <property type="entry name" value="Transposase_11"/>
</dbReference>
<dbReference type="EMBL" id="CP031194">
    <property type="protein sequence ID" value="AXG79875.1"/>
    <property type="molecule type" value="Genomic_DNA"/>
</dbReference>
<evidence type="ECO:0000313" key="8">
    <source>
        <dbReference type="Proteomes" id="UP000253868"/>
    </source>
</evidence>
<reference evidence="8" key="1">
    <citation type="submission" date="2018-07" db="EMBL/GenBank/DDBJ databases">
        <authorList>
            <person name="Zhao J."/>
        </authorList>
    </citation>
    <scope>NUCLEOTIDE SEQUENCE [LARGE SCALE GENOMIC DNA]</scope>
    <source>
        <strain evidence="8">GSSD-12</strain>
    </source>
</reference>
<reference evidence="5" key="2">
    <citation type="journal article" date="2020" name="Int. J. Syst. Evol. Microbiol.">
        <title>Streptomyces paludis sp. nov., isolated from an alpine wetland soil.</title>
        <authorList>
            <person name="Zhao J."/>
            <person name="Tang X."/>
            <person name="Li K."/>
            <person name="Guo Y."/>
            <person name="Feng M."/>
            <person name="Gao J."/>
        </authorList>
    </citation>
    <scope>NUCLEOTIDE SEQUENCE</scope>
    <source>
        <strain evidence="5">GSSD-12</strain>
    </source>
</reference>
<accession>A0A345HPV0</accession>
<organism evidence="5 8">
    <name type="scientific">Streptomyces paludis</name>
    <dbReference type="NCBI Taxonomy" id="2282738"/>
    <lineage>
        <taxon>Bacteria</taxon>
        <taxon>Bacillati</taxon>
        <taxon>Actinomycetota</taxon>
        <taxon>Actinomycetes</taxon>
        <taxon>Kitasatosporales</taxon>
        <taxon>Streptomycetaceae</taxon>
        <taxon>Streptomyces</taxon>
    </lineage>
</organism>
<dbReference type="GO" id="GO:0006313">
    <property type="term" value="P:DNA transposition"/>
    <property type="evidence" value="ECO:0007669"/>
    <property type="project" value="InterPro"/>
</dbReference>
<proteinExistence type="predicted"/>
<dbReference type="InterPro" id="IPR024473">
    <property type="entry name" value="Transposases_IS4_N"/>
</dbReference>
<dbReference type="SUPFAM" id="SSF53098">
    <property type="entry name" value="Ribonuclease H-like"/>
    <property type="match status" value="1"/>
</dbReference>
<gene>
    <name evidence="5" type="ORF">DVK44_14510</name>
    <name evidence="6" type="ORF">DVK44_14665</name>
    <name evidence="7" type="ORF">DVK44_21950</name>
</gene>
<dbReference type="AlphaFoldDB" id="A0A345HPV0"/>
<dbReference type="PANTHER" id="PTHR37529:SF1">
    <property type="entry name" value="TRANSPOSASE INSG FOR INSERTION SEQUENCE ELEMENT IS4-RELATED"/>
    <property type="match status" value="1"/>
</dbReference>
<keyword evidence="2" id="KW-1133">Transmembrane helix</keyword>
<evidence type="ECO:0000313" key="6">
    <source>
        <dbReference type="EMBL" id="AXG78745.1"/>
    </source>
</evidence>
<keyword evidence="2" id="KW-0812">Transmembrane</keyword>
<name>A0A345HPV0_9ACTN</name>
<dbReference type="OrthoDB" id="477305at2"/>
<dbReference type="Pfam" id="PF13006">
    <property type="entry name" value="Nterm_IS4"/>
    <property type="match status" value="1"/>
</dbReference>
<dbReference type="InterPro" id="IPR047952">
    <property type="entry name" value="Transpos_IS4"/>
</dbReference>
<dbReference type="EMBL" id="CP031194">
    <property type="protein sequence ID" value="AXG78724.1"/>
    <property type="molecule type" value="Genomic_DNA"/>
</dbReference>
<evidence type="ECO:0000313" key="5">
    <source>
        <dbReference type="EMBL" id="AXG78724.1"/>
    </source>
</evidence>
<feature type="domain" description="Transposase IS4-like" evidence="3">
    <location>
        <begin position="167"/>
        <end position="351"/>
    </location>
</feature>
<keyword evidence="2" id="KW-0472">Membrane</keyword>
<feature type="compositionally biased region" description="Basic residues" evidence="1">
    <location>
        <begin position="422"/>
        <end position="434"/>
    </location>
</feature>
<dbReference type="RefSeq" id="WP_114660064.1">
    <property type="nucleotide sequence ID" value="NZ_CP031194.1"/>
</dbReference>
<dbReference type="Pfam" id="PF01609">
    <property type="entry name" value="DDE_Tnp_1"/>
    <property type="match status" value="1"/>
</dbReference>
<protein>
    <submittedName>
        <fullName evidence="5">IS4 family transposase</fullName>
    </submittedName>
</protein>
<sequence>MQSATVTYSRAITVAPGKYAPGHLGELTPYLPFAAVDEVLEEAGRLGQRRRDLPTRVGVYWVLALALFGCGYRAGWNRLTAGLAHVAEVPMPSVTALAGLRHRVGTEPVKALFTAVSGPLAIPGSTPGSFYRGRRVVAFDGCSSIKVRDLPCNRRWLEKIRHAVGWAGYPSLMLMTLVETGTRSIIGAGFGSLRHGERHYAHSLLPLLDTSMLLLADRGFDGNDFLAQTDATGAAFLIRLKSARRPTIEQRLPDGSYLTRLGHLTVRVIEASITTTCADGTHWTSNYRLATNLLDEGPDPAERLLALYHERWEIEVTYLALRHTLMKGRVLSSGTPDGIRQEMWALLTVYQLLRTAMTDAAATTGLDPDRMSFTRALEAAQLSVINATGITPTTTSPGPDTGPGTHSPPDSIHRTLLAHPLPPRRPRTSTRKVKSPISRYHTAPQTGRPARSTPVTEITLTIHHPGNPAPPPTTPPAPPRRPTRLDQIINAIHNNPDHTWTPKEITRAINYQGSSGTLVTQLTQWVTKGFLHKIAHGIYTPPPPTTNTTNP</sequence>
<evidence type="ECO:0000256" key="1">
    <source>
        <dbReference type="SAM" id="MobiDB-lite"/>
    </source>
</evidence>
<feature type="compositionally biased region" description="Low complexity" evidence="1">
    <location>
        <begin position="388"/>
        <end position="419"/>
    </location>
</feature>
<feature type="region of interest" description="Disordered" evidence="1">
    <location>
        <begin position="387"/>
        <end position="453"/>
    </location>
</feature>
<dbReference type="KEGG" id="spad:DVK44_21950"/>
<dbReference type="GO" id="GO:0004803">
    <property type="term" value="F:transposase activity"/>
    <property type="evidence" value="ECO:0007669"/>
    <property type="project" value="InterPro"/>
</dbReference>
<evidence type="ECO:0000313" key="7">
    <source>
        <dbReference type="EMBL" id="AXG79875.1"/>
    </source>
</evidence>
<dbReference type="EMBL" id="CP031194">
    <property type="protein sequence ID" value="AXG78745.1"/>
    <property type="molecule type" value="Genomic_DNA"/>
</dbReference>
<dbReference type="PANTHER" id="PTHR37529">
    <property type="entry name" value="TRANSPOSASE INSG FOR INSERTION SEQUENCE ELEMENT IS4-RELATED"/>
    <property type="match status" value="1"/>
</dbReference>
<dbReference type="KEGG" id="spad:DVK44_14510"/>
<dbReference type="NCBIfam" id="NF033592">
    <property type="entry name" value="transpos_IS4_1"/>
    <property type="match status" value="1"/>
</dbReference>
<dbReference type="GO" id="GO:0003677">
    <property type="term" value="F:DNA binding"/>
    <property type="evidence" value="ECO:0007669"/>
    <property type="project" value="InterPro"/>
</dbReference>
<keyword evidence="8" id="KW-1185">Reference proteome</keyword>
<feature type="domain" description="Transposase IS4 N-terminal" evidence="4">
    <location>
        <begin position="22"/>
        <end position="114"/>
    </location>
</feature>
<dbReference type="KEGG" id="spad:DVK44_14665"/>
<evidence type="ECO:0000259" key="4">
    <source>
        <dbReference type="Pfam" id="PF13006"/>
    </source>
</evidence>
<evidence type="ECO:0000259" key="3">
    <source>
        <dbReference type="Pfam" id="PF01609"/>
    </source>
</evidence>
<dbReference type="Proteomes" id="UP000253868">
    <property type="component" value="Chromosome"/>
</dbReference>
<feature type="transmembrane region" description="Helical" evidence="2">
    <location>
        <begin position="57"/>
        <end position="76"/>
    </location>
</feature>
<dbReference type="InterPro" id="IPR012337">
    <property type="entry name" value="RNaseH-like_sf"/>
</dbReference>
<evidence type="ECO:0000256" key="2">
    <source>
        <dbReference type="SAM" id="Phobius"/>
    </source>
</evidence>